<dbReference type="RefSeq" id="WP_271870760.1">
    <property type="nucleotide sequence ID" value="NZ_JAOTGU010000019.1"/>
</dbReference>
<dbReference type="Proteomes" id="UP001143700">
    <property type="component" value="Unassembled WGS sequence"/>
</dbReference>
<reference evidence="1" key="1">
    <citation type="journal article" date="2022" name="Microorganisms">
        <title>Antibiotic Susceptibility, Resistance Gene Determinants and Corresponding Genomic Regions in Lactobacillus amylovorus Isolates Derived from Wild Boars and Domestic Pigs.</title>
        <authorList>
            <person name="Moravkova M."/>
            <person name="Kostovova I."/>
            <person name="Kavanova K."/>
            <person name="Pechar R."/>
            <person name="Stanek S."/>
            <person name="Brychta A."/>
            <person name="Zeman M."/>
            <person name="Kubasova T."/>
        </authorList>
    </citation>
    <scope>NUCLEOTIDE SEQUENCE</scope>
    <source>
        <strain evidence="1">M356A</strain>
    </source>
</reference>
<dbReference type="EMBL" id="JAOTGU010000019">
    <property type="protein sequence ID" value="MDB6262816.1"/>
    <property type="molecule type" value="Genomic_DNA"/>
</dbReference>
<organism evidence="1 2">
    <name type="scientific">Lactobacillus amylovorus</name>
    <dbReference type="NCBI Taxonomy" id="1604"/>
    <lineage>
        <taxon>Bacteria</taxon>
        <taxon>Bacillati</taxon>
        <taxon>Bacillota</taxon>
        <taxon>Bacilli</taxon>
        <taxon>Lactobacillales</taxon>
        <taxon>Lactobacillaceae</taxon>
        <taxon>Lactobacillus</taxon>
    </lineage>
</organism>
<comment type="caution">
    <text evidence="1">The sequence shown here is derived from an EMBL/GenBank/DDBJ whole genome shotgun (WGS) entry which is preliminary data.</text>
</comment>
<proteinExistence type="predicted"/>
<evidence type="ECO:0000313" key="1">
    <source>
        <dbReference type="EMBL" id="MDB6262816.1"/>
    </source>
</evidence>
<accession>A0A9X4AEE1</accession>
<evidence type="ECO:0000313" key="2">
    <source>
        <dbReference type="Proteomes" id="UP001143700"/>
    </source>
</evidence>
<name>A0A9X4AEE1_LACAM</name>
<protein>
    <submittedName>
        <fullName evidence="1">Uncharacterized protein</fullName>
    </submittedName>
</protein>
<gene>
    <name evidence="1" type="ORF">ODV15_09710</name>
</gene>
<reference evidence="1" key="2">
    <citation type="submission" date="2022-10" db="EMBL/GenBank/DDBJ databases">
        <authorList>
            <person name="Kostovova I."/>
            <person name="Moravkova M."/>
            <person name="Pechar R."/>
        </authorList>
    </citation>
    <scope>NUCLEOTIDE SEQUENCE</scope>
    <source>
        <strain evidence="1">M356A</strain>
    </source>
</reference>
<dbReference type="AlphaFoldDB" id="A0A9X4AEE1"/>
<sequence>MTKKYILLSRNDVELIKESTNEIMNLLTNTETLMLLINISLALQQKVKHGSMFQAQLITSDIKIEVENKGFTLEYVPEQQRLISVFIFMLRLMSKWEKRPDTFAFRKPDGTHDLDKFSEFISEFEV</sequence>